<reference evidence="13 14" key="1">
    <citation type="submission" date="2017-08" db="EMBL/GenBank/DDBJ databases">
        <title>Aeromonas veronii bv sobria strain NS22 whole genome sequencing.</title>
        <authorList>
            <person name="Katharios P."/>
            <person name="Ha V.Q."/>
            <person name="Smyrli M."/>
        </authorList>
    </citation>
    <scope>NUCLEOTIDE SEQUENCE [LARGE SCALE GENOMIC DNA]</scope>
    <source>
        <strain evidence="13 14">NS22</strain>
    </source>
</reference>
<evidence type="ECO:0000256" key="1">
    <source>
        <dbReference type="ARBA" id="ARBA00004651"/>
    </source>
</evidence>
<dbReference type="Proteomes" id="UP000323129">
    <property type="component" value="Unassembled WGS sequence"/>
</dbReference>
<comment type="caution">
    <text evidence="13">The sequence shown here is derived from an EMBL/GenBank/DDBJ whole genome shotgun (WGS) entry which is preliminary data.</text>
</comment>
<keyword evidence="4 11" id="KW-1003">Cell membrane</keyword>
<evidence type="ECO:0000256" key="7">
    <source>
        <dbReference type="ARBA" id="ARBA00022903"/>
    </source>
</evidence>
<dbReference type="RefSeq" id="WP_115544120.1">
    <property type="nucleotide sequence ID" value="NZ_JAAKKA010000004.1"/>
</dbReference>
<keyword evidence="5" id="KW-0762">Sugar transport</keyword>
<comment type="subcellular location">
    <subcellularLocation>
        <location evidence="11">Cell inner membrane</location>
        <topology evidence="11">Multi-pass membrane protein</topology>
    </subcellularLocation>
    <subcellularLocation>
        <location evidence="1">Cell membrane</location>
        <topology evidence="1">Multi-pass membrane protein</topology>
    </subcellularLocation>
</comment>
<keyword evidence="9" id="KW-0625">Polysaccharide transport</keyword>
<evidence type="ECO:0000256" key="4">
    <source>
        <dbReference type="ARBA" id="ARBA00022475"/>
    </source>
</evidence>
<keyword evidence="6 11" id="KW-0812">Transmembrane</keyword>
<dbReference type="PRINTS" id="PR00164">
    <property type="entry name" value="ABC2TRNSPORT"/>
</dbReference>
<keyword evidence="14" id="KW-1185">Reference proteome</keyword>
<evidence type="ECO:0000256" key="2">
    <source>
        <dbReference type="ARBA" id="ARBA00007783"/>
    </source>
</evidence>
<dbReference type="PANTHER" id="PTHR30413">
    <property type="entry name" value="INNER MEMBRANE TRANSPORT PERMEASE"/>
    <property type="match status" value="1"/>
</dbReference>
<evidence type="ECO:0000259" key="12">
    <source>
        <dbReference type="PROSITE" id="PS51012"/>
    </source>
</evidence>
<keyword evidence="10 11" id="KW-0472">Membrane</keyword>
<feature type="transmembrane region" description="Helical" evidence="11">
    <location>
        <begin position="232"/>
        <end position="251"/>
    </location>
</feature>
<feature type="transmembrane region" description="Helical" evidence="11">
    <location>
        <begin position="180"/>
        <end position="198"/>
    </location>
</feature>
<protein>
    <recommendedName>
        <fullName evidence="11">Transport permease protein</fullName>
    </recommendedName>
</protein>
<dbReference type="InterPro" id="IPR047817">
    <property type="entry name" value="ABC2_TM_bact-type"/>
</dbReference>
<keyword evidence="7" id="KW-0972">Capsule biogenesis/degradation</keyword>
<dbReference type="EMBL" id="NQMC01000034">
    <property type="protein sequence ID" value="TYD43852.1"/>
    <property type="molecule type" value="Genomic_DNA"/>
</dbReference>
<organism evidence="13 14">
    <name type="scientific">Aeromonas veronii</name>
    <dbReference type="NCBI Taxonomy" id="654"/>
    <lineage>
        <taxon>Bacteria</taxon>
        <taxon>Pseudomonadati</taxon>
        <taxon>Pseudomonadota</taxon>
        <taxon>Gammaproteobacteria</taxon>
        <taxon>Aeromonadales</taxon>
        <taxon>Aeromonadaceae</taxon>
        <taxon>Aeromonas</taxon>
    </lineage>
</organism>
<dbReference type="Pfam" id="PF01061">
    <property type="entry name" value="ABC2_membrane"/>
    <property type="match status" value="1"/>
</dbReference>
<evidence type="ECO:0000256" key="6">
    <source>
        <dbReference type="ARBA" id="ARBA00022692"/>
    </source>
</evidence>
<evidence type="ECO:0000256" key="9">
    <source>
        <dbReference type="ARBA" id="ARBA00023047"/>
    </source>
</evidence>
<keyword evidence="8 11" id="KW-1133">Transmembrane helix</keyword>
<evidence type="ECO:0000313" key="14">
    <source>
        <dbReference type="Proteomes" id="UP000323129"/>
    </source>
</evidence>
<evidence type="ECO:0000256" key="5">
    <source>
        <dbReference type="ARBA" id="ARBA00022597"/>
    </source>
</evidence>
<name>A0ABY3MKM2_AERVE</name>
<keyword evidence="3 11" id="KW-0813">Transport</keyword>
<evidence type="ECO:0000313" key="13">
    <source>
        <dbReference type="EMBL" id="TYD43852.1"/>
    </source>
</evidence>
<evidence type="ECO:0000256" key="8">
    <source>
        <dbReference type="ARBA" id="ARBA00022989"/>
    </source>
</evidence>
<dbReference type="InterPro" id="IPR013525">
    <property type="entry name" value="ABC2_TM"/>
</dbReference>
<accession>A0ABY3MKM2</accession>
<feature type="transmembrane region" description="Helical" evidence="11">
    <location>
        <begin position="145"/>
        <end position="168"/>
    </location>
</feature>
<feature type="transmembrane region" description="Helical" evidence="11">
    <location>
        <begin position="35"/>
        <end position="55"/>
    </location>
</feature>
<evidence type="ECO:0000256" key="10">
    <source>
        <dbReference type="ARBA" id="ARBA00023136"/>
    </source>
</evidence>
<feature type="domain" description="ABC transmembrane type-2" evidence="12">
    <location>
        <begin position="33"/>
        <end position="254"/>
    </location>
</feature>
<evidence type="ECO:0000256" key="3">
    <source>
        <dbReference type="ARBA" id="ARBA00022448"/>
    </source>
</evidence>
<comment type="similarity">
    <text evidence="2 11">Belongs to the ABC-2 integral membrane protein family.</text>
</comment>
<sequence length="261" mass="28970">MLIQRRSPAVVLKDVTFGLLMRELKTRFGNYRMGYAWALLDPLITIAVFCVIFGIRQRNGFGGVEAPVFIASGYLPFLMFQNTANRLISAVSANKGLFCYRQVTAFATLFSRFVLESIIGILVAIVLILILVWSGFDAIPDDPLAVIMGYGTLMIFSLGLGTLLCIVSSLSAEVDKLIPILMRPLLWISAVFFPLAAVPQNYQHLLLWNPIVHALELIRSGWIAGFQTQGGSWSYLFGTTLILLAFAMSAYRLSHRRLIAS</sequence>
<dbReference type="PANTHER" id="PTHR30413:SF10">
    <property type="entry name" value="CAPSULE POLYSACCHARIDE EXPORT INNER-MEMBRANE PROTEIN CTRC"/>
    <property type="match status" value="1"/>
</dbReference>
<feature type="transmembrane region" description="Helical" evidence="11">
    <location>
        <begin position="61"/>
        <end position="80"/>
    </location>
</feature>
<dbReference type="PROSITE" id="PS51012">
    <property type="entry name" value="ABC_TM2"/>
    <property type="match status" value="1"/>
</dbReference>
<proteinExistence type="inferred from homology"/>
<feature type="transmembrane region" description="Helical" evidence="11">
    <location>
        <begin position="113"/>
        <end position="133"/>
    </location>
</feature>
<dbReference type="InterPro" id="IPR000412">
    <property type="entry name" value="ABC_2_transport"/>
</dbReference>
<gene>
    <name evidence="13" type="ORF">CJF24_12640</name>
</gene>
<evidence type="ECO:0000256" key="11">
    <source>
        <dbReference type="RuleBase" id="RU361157"/>
    </source>
</evidence>